<comment type="caution">
    <text evidence="2">The sequence shown here is derived from an EMBL/GenBank/DDBJ whole genome shotgun (WGS) entry which is preliminary data.</text>
</comment>
<name>A0ABN2NPR7_9PSEU</name>
<evidence type="ECO:0000313" key="2">
    <source>
        <dbReference type="EMBL" id="GAA1880707.1"/>
    </source>
</evidence>
<sequence>MTTRNTLLRSMNDLGLAAWFGGTLSNAIALNGAAAQASDPAERLRVADAGWARWAPVNLASIGVHLVGAIGIGYANKSRVATQKGVLASTVAKSVLTAAALGVTAYSRVLGKKVEQAEGRPTRGVTEPASDAPDDAAASAQRQLALLQWTIPALTGALGVLNAVHGEQQRPVQQLVGRLARPAKALGLAA</sequence>
<evidence type="ECO:0008006" key="4">
    <source>
        <dbReference type="Google" id="ProtNLM"/>
    </source>
</evidence>
<keyword evidence="1" id="KW-1133">Transmembrane helix</keyword>
<evidence type="ECO:0000313" key="3">
    <source>
        <dbReference type="Proteomes" id="UP001500449"/>
    </source>
</evidence>
<keyword evidence="3" id="KW-1185">Reference proteome</keyword>
<accession>A0ABN2NPR7</accession>
<dbReference type="EMBL" id="BAAAQK010000032">
    <property type="protein sequence ID" value="GAA1880707.1"/>
    <property type="molecule type" value="Genomic_DNA"/>
</dbReference>
<keyword evidence="1" id="KW-0472">Membrane</keyword>
<dbReference type="Proteomes" id="UP001500449">
    <property type="component" value="Unassembled WGS sequence"/>
</dbReference>
<evidence type="ECO:0000256" key="1">
    <source>
        <dbReference type="SAM" id="Phobius"/>
    </source>
</evidence>
<reference evidence="2 3" key="1">
    <citation type="journal article" date="2019" name="Int. J. Syst. Evol. Microbiol.">
        <title>The Global Catalogue of Microorganisms (GCM) 10K type strain sequencing project: providing services to taxonomists for standard genome sequencing and annotation.</title>
        <authorList>
            <consortium name="The Broad Institute Genomics Platform"/>
            <consortium name="The Broad Institute Genome Sequencing Center for Infectious Disease"/>
            <person name="Wu L."/>
            <person name="Ma J."/>
        </authorList>
    </citation>
    <scope>NUCLEOTIDE SEQUENCE [LARGE SCALE GENOMIC DNA]</scope>
    <source>
        <strain evidence="2 3">JCM 16009</strain>
    </source>
</reference>
<proteinExistence type="predicted"/>
<gene>
    <name evidence="2" type="ORF">GCM10009836_72530</name>
</gene>
<feature type="transmembrane region" description="Helical" evidence="1">
    <location>
        <begin position="53"/>
        <end position="75"/>
    </location>
</feature>
<organism evidence="2 3">
    <name type="scientific">Pseudonocardia ailaonensis</name>
    <dbReference type="NCBI Taxonomy" id="367279"/>
    <lineage>
        <taxon>Bacteria</taxon>
        <taxon>Bacillati</taxon>
        <taxon>Actinomycetota</taxon>
        <taxon>Actinomycetes</taxon>
        <taxon>Pseudonocardiales</taxon>
        <taxon>Pseudonocardiaceae</taxon>
        <taxon>Pseudonocardia</taxon>
    </lineage>
</organism>
<protein>
    <recommendedName>
        <fullName evidence="4">ABC-type Mn/Zn transport systems, ATPase component</fullName>
    </recommendedName>
</protein>
<keyword evidence="1" id="KW-0812">Transmembrane</keyword>